<feature type="region of interest" description="Disordered" evidence="3">
    <location>
        <begin position="1"/>
        <end position="316"/>
    </location>
</feature>
<feature type="compositionally biased region" description="Basic residues" evidence="3">
    <location>
        <begin position="167"/>
        <end position="181"/>
    </location>
</feature>
<dbReference type="PANTHER" id="PTHR23035">
    <property type="entry name" value="CILIA- AND FLAGELLA-ASSOCIATED PROTEIN 97-RELATED"/>
    <property type="match status" value="1"/>
</dbReference>
<feature type="compositionally biased region" description="Polar residues" evidence="3">
    <location>
        <begin position="96"/>
        <end position="109"/>
    </location>
</feature>
<accession>A0A484DML9</accession>
<dbReference type="EMBL" id="SCKG01000002">
    <property type="protein sequence ID" value="TDH16264.1"/>
    <property type="molecule type" value="Genomic_DNA"/>
</dbReference>
<feature type="compositionally biased region" description="Polar residues" evidence="3">
    <location>
        <begin position="253"/>
        <end position="271"/>
    </location>
</feature>
<feature type="compositionally biased region" description="Basic and acidic residues" evidence="3">
    <location>
        <begin position="77"/>
        <end position="94"/>
    </location>
</feature>
<evidence type="ECO:0000256" key="1">
    <source>
        <dbReference type="ARBA" id="ARBA00008315"/>
    </source>
</evidence>
<protein>
    <recommendedName>
        <fullName evidence="2">Cilia- and flagella-associated protein 97</fullName>
    </recommendedName>
</protein>
<feature type="region of interest" description="Disordered" evidence="3">
    <location>
        <begin position="441"/>
        <end position="492"/>
    </location>
</feature>
<feature type="compositionally biased region" description="Basic and acidic residues" evidence="3">
    <location>
        <begin position="10"/>
        <end position="54"/>
    </location>
</feature>
<sequence>MFSPGELEGEVDHSFFDSDCDDCSRDGGEQLEKSLKAEKESPPAHESLHAKQTENTKSGGSLRTDGTKKKLKPVSNRAERKENSCQSKEEEKNRPSAVSSVACTSDKAINNSSDSEEDSNLHSKRPKGMFMALLAEAREVDNKDMYSQSPNESEEEALPSKLSGLKGRNKRSPKKLIRNRGTRSPSPTSTESSVDIDSESSSSSSNGRSSLESPTFPRPNKPVSPGERGTRVGSAGSHDVPISRTEESEDTVTDVSPLSSPDFSPLQSLDLNHTEAEEGSLKEQQQQQESVPSSGLSDMHQDVDSDQDVDECSLSSESQLGAKLVFHCPGGRNRKNYSFTNAEVRRIDCENQRLLRELSRHSPGPRPGSTARKTSHMAHKSPFSRLSHSALNRQREQQRIERENLALLKRLESVKPTPGLKRSEQLEDYQRHIGYAGAPSYSVCMSTAKKERSTSKTPSAGPRTASSAHHSSRAVSTNTDSGKTPVPRSKKN</sequence>
<evidence type="ECO:0000256" key="3">
    <source>
        <dbReference type="SAM" id="MobiDB-lite"/>
    </source>
</evidence>
<feature type="compositionally biased region" description="Low complexity" evidence="3">
    <location>
        <begin position="463"/>
        <end position="477"/>
    </location>
</feature>
<feature type="compositionally biased region" description="Basic and acidic residues" evidence="3">
    <location>
        <begin position="272"/>
        <end position="281"/>
    </location>
</feature>
<keyword evidence="5" id="KW-1185">Reference proteome</keyword>
<feature type="region of interest" description="Disordered" evidence="3">
    <location>
        <begin position="356"/>
        <end position="398"/>
    </location>
</feature>
<dbReference type="InterPro" id="IPR029488">
    <property type="entry name" value="Hmw/CFAP97"/>
</dbReference>
<dbReference type="PANTHER" id="PTHR23035:SF1">
    <property type="entry name" value="CILIA- AND FLAGELLA-ASSOCIATED PROTEIN 97"/>
    <property type="match status" value="1"/>
</dbReference>
<evidence type="ECO:0000313" key="4">
    <source>
        <dbReference type="EMBL" id="TDH16264.1"/>
    </source>
</evidence>
<dbReference type="InterPro" id="IPR038791">
    <property type="entry name" value="Cfap97/Hemingway"/>
</dbReference>
<feature type="compositionally biased region" description="Low complexity" evidence="3">
    <location>
        <begin position="184"/>
        <end position="213"/>
    </location>
</feature>
<dbReference type="GO" id="GO:0007283">
    <property type="term" value="P:spermatogenesis"/>
    <property type="evidence" value="ECO:0007669"/>
    <property type="project" value="TreeGrafter"/>
</dbReference>
<evidence type="ECO:0000256" key="2">
    <source>
        <dbReference type="ARBA" id="ARBA00021424"/>
    </source>
</evidence>
<comment type="caution">
    <text evidence="4">The sequence shown here is derived from an EMBL/GenBank/DDBJ whole genome shotgun (WGS) entry which is preliminary data.</text>
</comment>
<proteinExistence type="inferred from homology"/>
<gene>
    <name evidence="4" type="ORF">EPR50_G00017920</name>
</gene>
<evidence type="ECO:0000313" key="5">
    <source>
        <dbReference type="Proteomes" id="UP000295070"/>
    </source>
</evidence>
<dbReference type="Pfam" id="PF13879">
    <property type="entry name" value="Hmw_CFAP97"/>
    <property type="match status" value="1"/>
</dbReference>
<dbReference type="Proteomes" id="UP000295070">
    <property type="component" value="Chromosome 2"/>
</dbReference>
<dbReference type="AlphaFoldDB" id="A0A484DML9"/>
<reference evidence="4 5" key="1">
    <citation type="submission" date="2019-01" db="EMBL/GenBank/DDBJ databases">
        <title>A chromosome-scale genome assembly of the yellow perch, Perca flavescens.</title>
        <authorList>
            <person name="Feron R."/>
            <person name="Morvezen R."/>
            <person name="Bestin A."/>
            <person name="Haffray P."/>
            <person name="Klopp C."/>
            <person name="Zahm M."/>
            <person name="Cabau C."/>
            <person name="Roques C."/>
            <person name="Donnadieu C."/>
            <person name="Bouchez O."/>
            <person name="Christie M."/>
            <person name="Larson W."/>
            <person name="Guiguen Y."/>
        </authorList>
    </citation>
    <scope>NUCLEOTIDE SEQUENCE [LARGE SCALE GENOMIC DNA]</scope>
    <source>
        <strain evidence="4">YP-PL-M2</strain>
        <tissue evidence="4">Blood</tissue>
    </source>
</reference>
<organism evidence="4 5">
    <name type="scientific">Perca flavescens</name>
    <name type="common">American yellow perch</name>
    <name type="synonym">Morone flavescens</name>
    <dbReference type="NCBI Taxonomy" id="8167"/>
    <lineage>
        <taxon>Eukaryota</taxon>
        <taxon>Metazoa</taxon>
        <taxon>Chordata</taxon>
        <taxon>Craniata</taxon>
        <taxon>Vertebrata</taxon>
        <taxon>Euteleostomi</taxon>
        <taxon>Actinopterygii</taxon>
        <taxon>Neopterygii</taxon>
        <taxon>Teleostei</taxon>
        <taxon>Neoteleostei</taxon>
        <taxon>Acanthomorphata</taxon>
        <taxon>Eupercaria</taxon>
        <taxon>Perciformes</taxon>
        <taxon>Percoidei</taxon>
        <taxon>Percidae</taxon>
        <taxon>Percinae</taxon>
        <taxon>Perca</taxon>
    </lineage>
</organism>
<comment type="similarity">
    <text evidence="1">Belongs to the CFAP97 family.</text>
</comment>
<name>A0A484DML9_PERFV</name>